<dbReference type="InterPro" id="IPR039420">
    <property type="entry name" value="WalR-like"/>
</dbReference>
<dbReference type="CDD" id="cd17535">
    <property type="entry name" value="REC_NarL-like"/>
    <property type="match status" value="1"/>
</dbReference>
<evidence type="ECO:0000256" key="2">
    <source>
        <dbReference type="ARBA" id="ARBA00023015"/>
    </source>
</evidence>
<dbReference type="PRINTS" id="PR00038">
    <property type="entry name" value="HTHLUXR"/>
</dbReference>
<dbReference type="GO" id="GO:0006355">
    <property type="term" value="P:regulation of DNA-templated transcription"/>
    <property type="evidence" value="ECO:0007669"/>
    <property type="project" value="InterPro"/>
</dbReference>
<accession>A0A4V2QGM7</accession>
<protein>
    <submittedName>
        <fullName evidence="8">LuxR family two component transcriptional regulator</fullName>
    </submittedName>
</protein>
<dbReference type="GO" id="GO:0000160">
    <property type="term" value="P:phosphorelay signal transduction system"/>
    <property type="evidence" value="ECO:0007669"/>
    <property type="project" value="InterPro"/>
</dbReference>
<dbReference type="InterPro" id="IPR058245">
    <property type="entry name" value="NreC/VraR/RcsB-like_REC"/>
</dbReference>
<keyword evidence="3" id="KW-0238">DNA-binding</keyword>
<gene>
    <name evidence="8" type="ORF">EDC14_1002236</name>
</gene>
<dbReference type="SUPFAM" id="SSF52172">
    <property type="entry name" value="CheY-like"/>
    <property type="match status" value="1"/>
</dbReference>
<dbReference type="RefSeq" id="WP_132012653.1">
    <property type="nucleotide sequence ID" value="NZ_SLUN01000002.1"/>
</dbReference>
<evidence type="ECO:0000259" key="7">
    <source>
        <dbReference type="PROSITE" id="PS50110"/>
    </source>
</evidence>
<dbReference type="InterPro" id="IPR001789">
    <property type="entry name" value="Sig_transdc_resp-reg_receiver"/>
</dbReference>
<evidence type="ECO:0000256" key="5">
    <source>
        <dbReference type="PROSITE-ProRule" id="PRU00169"/>
    </source>
</evidence>
<feature type="modified residue" description="4-aspartylphosphate" evidence="5">
    <location>
        <position position="57"/>
    </location>
</feature>
<proteinExistence type="predicted"/>
<keyword evidence="4" id="KW-0804">Transcription</keyword>
<keyword evidence="2" id="KW-0805">Transcription regulation</keyword>
<organism evidence="8 9">
    <name type="scientific">Hydrogenispora ethanolica</name>
    <dbReference type="NCBI Taxonomy" id="1082276"/>
    <lineage>
        <taxon>Bacteria</taxon>
        <taxon>Bacillati</taxon>
        <taxon>Bacillota</taxon>
        <taxon>Hydrogenispora</taxon>
    </lineage>
</organism>
<dbReference type="InterPro" id="IPR011006">
    <property type="entry name" value="CheY-like_superfamily"/>
</dbReference>
<name>A0A4V2QGM7_HYDET</name>
<evidence type="ECO:0000256" key="3">
    <source>
        <dbReference type="ARBA" id="ARBA00023125"/>
    </source>
</evidence>
<reference evidence="8 9" key="1">
    <citation type="submission" date="2019-03" db="EMBL/GenBank/DDBJ databases">
        <title>Genomic Encyclopedia of Type Strains, Phase IV (KMG-IV): sequencing the most valuable type-strain genomes for metagenomic binning, comparative biology and taxonomic classification.</title>
        <authorList>
            <person name="Goeker M."/>
        </authorList>
    </citation>
    <scope>NUCLEOTIDE SEQUENCE [LARGE SCALE GENOMIC DNA]</scope>
    <source>
        <strain evidence="8 9">LX-B</strain>
    </source>
</reference>
<sequence length="223" mass="24904">MNQIKVLLVDDQTLFVESLRTVLKARAEDVEVVGVAADGREAIELVAREGPDIVLMDIRMANMNGVESTRIIKEKYPLTRVLMLTTVDEDEYIVEALRLGAAGYLLKDISASELIAALRAVFEGGVMISPKMVAKLVENHFNPIQTRKFSPPWLSELSGRERQILSLMIQGLENKDIAKQLYLGEQTIRNYASLIYSKMGVSDRIQAIRIALEAGFDKDQPVI</sequence>
<feature type="domain" description="HTH luxR-type" evidence="6">
    <location>
        <begin position="150"/>
        <end position="215"/>
    </location>
</feature>
<dbReference type="Proteomes" id="UP000295008">
    <property type="component" value="Unassembled WGS sequence"/>
</dbReference>
<evidence type="ECO:0000259" key="6">
    <source>
        <dbReference type="PROSITE" id="PS50043"/>
    </source>
</evidence>
<dbReference type="EMBL" id="SLUN01000002">
    <property type="protein sequence ID" value="TCL76477.1"/>
    <property type="molecule type" value="Genomic_DNA"/>
</dbReference>
<evidence type="ECO:0000313" key="9">
    <source>
        <dbReference type="Proteomes" id="UP000295008"/>
    </source>
</evidence>
<dbReference type="Gene3D" id="3.40.50.2300">
    <property type="match status" value="1"/>
</dbReference>
<evidence type="ECO:0000256" key="1">
    <source>
        <dbReference type="ARBA" id="ARBA00022553"/>
    </source>
</evidence>
<dbReference type="PANTHER" id="PTHR43214">
    <property type="entry name" value="TWO-COMPONENT RESPONSE REGULATOR"/>
    <property type="match status" value="1"/>
</dbReference>
<evidence type="ECO:0000256" key="4">
    <source>
        <dbReference type="ARBA" id="ARBA00023163"/>
    </source>
</evidence>
<dbReference type="PROSITE" id="PS50110">
    <property type="entry name" value="RESPONSE_REGULATORY"/>
    <property type="match status" value="1"/>
</dbReference>
<evidence type="ECO:0000313" key="8">
    <source>
        <dbReference type="EMBL" id="TCL76477.1"/>
    </source>
</evidence>
<dbReference type="CDD" id="cd06170">
    <property type="entry name" value="LuxR_C_like"/>
    <property type="match status" value="1"/>
</dbReference>
<comment type="caution">
    <text evidence="8">The sequence shown here is derived from an EMBL/GenBank/DDBJ whole genome shotgun (WGS) entry which is preliminary data.</text>
</comment>
<dbReference type="Pfam" id="PF00196">
    <property type="entry name" value="GerE"/>
    <property type="match status" value="1"/>
</dbReference>
<dbReference type="SMART" id="SM00421">
    <property type="entry name" value="HTH_LUXR"/>
    <property type="match status" value="1"/>
</dbReference>
<keyword evidence="9" id="KW-1185">Reference proteome</keyword>
<feature type="domain" description="Response regulatory" evidence="7">
    <location>
        <begin position="5"/>
        <end position="122"/>
    </location>
</feature>
<dbReference type="GO" id="GO:0003677">
    <property type="term" value="F:DNA binding"/>
    <property type="evidence" value="ECO:0007669"/>
    <property type="project" value="UniProtKB-KW"/>
</dbReference>
<dbReference type="OrthoDB" id="9779069at2"/>
<dbReference type="PROSITE" id="PS50043">
    <property type="entry name" value="HTH_LUXR_2"/>
    <property type="match status" value="1"/>
</dbReference>
<dbReference type="AlphaFoldDB" id="A0A4V2QGM7"/>
<keyword evidence="1 5" id="KW-0597">Phosphoprotein</keyword>
<dbReference type="Pfam" id="PF00072">
    <property type="entry name" value="Response_reg"/>
    <property type="match status" value="1"/>
</dbReference>
<dbReference type="InterPro" id="IPR000792">
    <property type="entry name" value="Tscrpt_reg_LuxR_C"/>
</dbReference>
<dbReference type="SMART" id="SM00448">
    <property type="entry name" value="REC"/>
    <property type="match status" value="1"/>
</dbReference>